<proteinExistence type="inferred from homology"/>
<dbReference type="AlphaFoldDB" id="A0A6B2M0A3"/>
<feature type="compositionally biased region" description="Gly residues" evidence="11">
    <location>
        <begin position="399"/>
        <end position="410"/>
    </location>
</feature>
<evidence type="ECO:0000259" key="12">
    <source>
        <dbReference type="PROSITE" id="PS51192"/>
    </source>
</evidence>
<keyword evidence="16" id="KW-1185">Reference proteome</keyword>
<dbReference type="SUPFAM" id="SSF52540">
    <property type="entry name" value="P-loop containing nucleoside triphosphate hydrolases"/>
    <property type="match status" value="1"/>
</dbReference>
<dbReference type="FunFam" id="3.40.50.300:FF:000108">
    <property type="entry name" value="ATP-dependent RNA helicase RhlE"/>
    <property type="match status" value="1"/>
</dbReference>
<keyword evidence="2" id="KW-0963">Cytoplasm</keyword>
<evidence type="ECO:0000256" key="6">
    <source>
        <dbReference type="ARBA" id="ARBA00022840"/>
    </source>
</evidence>
<dbReference type="CDD" id="cd18787">
    <property type="entry name" value="SF2_C_DEAD"/>
    <property type="match status" value="1"/>
</dbReference>
<dbReference type="PROSITE" id="PS51192">
    <property type="entry name" value="HELICASE_ATP_BIND_1"/>
    <property type="match status" value="1"/>
</dbReference>
<sequence length="444" mass="48649">MSSITFADLPLAEPIQRALREEKYTVPTPIQAQAIPAQLEGRDIIGCAQTGTGKTAAFALPILNHIAANPKGLRRGMARTLVLTPTRELAVQVGKSFNTYGRNIRLRHALVYGGVSQHPQTRALARGVDILVATPGRLLDLMDQGHIDLSGVEFLVLDEVDRMLDMGFVHDVRRIAKEMPGHRKTALFSATLSRDVERIAKDFVEDPVRITVTPDKPVVENILQEVCFVKQENKMPLLQAYLRGQGDRSGHHSTIIFCRTKYGTEKLSKQLNKHGFRSDAIHGDKSQGARQRALDGFRSGKVPILVATDVAARGIDVRSISLVVNFDLPEMADSYVHRIGRTARAEAEGNAVSFCTGNDVGLLAQIEKYIGKKIEVDVNHPFHDPQAADRSTHHSKRPFGGGGGQGGGKKFFGKRKPFGRSGRHPAPRGGGHFKHKSRGRASGR</sequence>
<evidence type="ECO:0000256" key="2">
    <source>
        <dbReference type="ARBA" id="ARBA00022490"/>
    </source>
</evidence>
<feature type="short sequence motif" description="Q motif" evidence="10">
    <location>
        <begin position="4"/>
        <end position="32"/>
    </location>
</feature>
<dbReference type="RefSeq" id="WP_163962935.1">
    <property type="nucleotide sequence ID" value="NZ_JAAGNX010000001.1"/>
</dbReference>
<dbReference type="InterPro" id="IPR027417">
    <property type="entry name" value="P-loop_NTPase"/>
</dbReference>
<dbReference type="PANTHER" id="PTHR47959">
    <property type="entry name" value="ATP-DEPENDENT RNA HELICASE RHLE-RELATED"/>
    <property type="match status" value="1"/>
</dbReference>
<dbReference type="GO" id="GO:0005524">
    <property type="term" value="F:ATP binding"/>
    <property type="evidence" value="ECO:0007669"/>
    <property type="project" value="UniProtKB-KW"/>
</dbReference>
<organism evidence="15 16">
    <name type="scientific">Oceanipulchritudo coccoides</name>
    <dbReference type="NCBI Taxonomy" id="2706888"/>
    <lineage>
        <taxon>Bacteria</taxon>
        <taxon>Pseudomonadati</taxon>
        <taxon>Verrucomicrobiota</taxon>
        <taxon>Opitutia</taxon>
        <taxon>Puniceicoccales</taxon>
        <taxon>Oceanipulchritudinaceae</taxon>
        <taxon>Oceanipulchritudo</taxon>
    </lineage>
</organism>
<feature type="domain" description="DEAD-box RNA helicase Q" evidence="14">
    <location>
        <begin position="4"/>
        <end position="32"/>
    </location>
</feature>
<dbReference type="GO" id="GO:0009266">
    <property type="term" value="P:response to temperature stimulus"/>
    <property type="evidence" value="ECO:0007669"/>
    <property type="project" value="UniProtKB-ARBA"/>
</dbReference>
<evidence type="ECO:0000256" key="5">
    <source>
        <dbReference type="ARBA" id="ARBA00022806"/>
    </source>
</evidence>
<evidence type="ECO:0000256" key="4">
    <source>
        <dbReference type="ARBA" id="ARBA00022801"/>
    </source>
</evidence>
<evidence type="ECO:0000256" key="11">
    <source>
        <dbReference type="SAM" id="MobiDB-lite"/>
    </source>
</evidence>
<protein>
    <recommendedName>
        <fullName evidence="9">DEAD-box ATP-dependent RNA helicase RhpA</fullName>
        <ecNumber evidence="1">3.6.4.13</ecNumber>
    </recommendedName>
</protein>
<evidence type="ECO:0000256" key="1">
    <source>
        <dbReference type="ARBA" id="ARBA00012552"/>
    </source>
</evidence>
<evidence type="ECO:0000259" key="14">
    <source>
        <dbReference type="PROSITE" id="PS51195"/>
    </source>
</evidence>
<feature type="compositionally biased region" description="Basic residues" evidence="11">
    <location>
        <begin position="411"/>
        <end position="444"/>
    </location>
</feature>
<dbReference type="Gene3D" id="3.40.50.300">
    <property type="entry name" value="P-loop containing nucleotide triphosphate hydrolases"/>
    <property type="match status" value="2"/>
</dbReference>
<dbReference type="InterPro" id="IPR011545">
    <property type="entry name" value="DEAD/DEAH_box_helicase_dom"/>
</dbReference>
<gene>
    <name evidence="15" type="ORF">G0Q06_04685</name>
</gene>
<reference evidence="15 16" key="1">
    <citation type="submission" date="2020-02" db="EMBL/GenBank/DDBJ databases">
        <title>Albibacoteraceae fam. nov., the first described family within the subdivision 4 Verrucomicrobia.</title>
        <authorList>
            <person name="Xi F."/>
        </authorList>
    </citation>
    <scope>NUCLEOTIDE SEQUENCE [LARGE SCALE GENOMIC DNA]</scope>
    <source>
        <strain evidence="15 16">CK1056</strain>
    </source>
</reference>
<feature type="domain" description="Helicase ATP-binding" evidence="12">
    <location>
        <begin position="35"/>
        <end position="210"/>
    </location>
</feature>
<dbReference type="Proteomes" id="UP000478417">
    <property type="component" value="Unassembled WGS sequence"/>
</dbReference>
<feature type="region of interest" description="Disordered" evidence="11">
    <location>
        <begin position="382"/>
        <end position="444"/>
    </location>
</feature>
<evidence type="ECO:0000256" key="8">
    <source>
        <dbReference type="ARBA" id="ARBA00047984"/>
    </source>
</evidence>
<dbReference type="InterPro" id="IPR014014">
    <property type="entry name" value="RNA_helicase_DEAD_Q_motif"/>
</dbReference>
<name>A0A6B2M0A3_9BACT</name>
<dbReference type="PROSITE" id="PS51194">
    <property type="entry name" value="HELICASE_CTER"/>
    <property type="match status" value="1"/>
</dbReference>
<dbReference type="GO" id="GO:0003724">
    <property type="term" value="F:RNA helicase activity"/>
    <property type="evidence" value="ECO:0007669"/>
    <property type="project" value="UniProtKB-EC"/>
</dbReference>
<comment type="catalytic activity">
    <reaction evidence="8">
        <text>ATP + H2O = ADP + phosphate + H(+)</text>
        <dbReference type="Rhea" id="RHEA:13065"/>
        <dbReference type="ChEBI" id="CHEBI:15377"/>
        <dbReference type="ChEBI" id="CHEBI:15378"/>
        <dbReference type="ChEBI" id="CHEBI:30616"/>
        <dbReference type="ChEBI" id="CHEBI:43474"/>
        <dbReference type="ChEBI" id="CHEBI:456216"/>
        <dbReference type="EC" id="3.6.4.13"/>
    </reaction>
</comment>
<dbReference type="InterPro" id="IPR050079">
    <property type="entry name" value="DEAD_box_RNA_helicase"/>
</dbReference>
<evidence type="ECO:0000256" key="10">
    <source>
        <dbReference type="PROSITE-ProRule" id="PRU00552"/>
    </source>
</evidence>
<keyword evidence="3" id="KW-0547">Nucleotide-binding</keyword>
<keyword evidence="6" id="KW-0067">ATP-binding</keyword>
<dbReference type="PANTHER" id="PTHR47959:SF13">
    <property type="entry name" value="ATP-DEPENDENT RNA HELICASE RHLE"/>
    <property type="match status" value="1"/>
</dbReference>
<evidence type="ECO:0000256" key="9">
    <source>
        <dbReference type="ARBA" id="ARBA00074363"/>
    </source>
</evidence>
<evidence type="ECO:0000259" key="13">
    <source>
        <dbReference type="PROSITE" id="PS51194"/>
    </source>
</evidence>
<dbReference type="InterPro" id="IPR044742">
    <property type="entry name" value="DEAD/DEAH_RhlB"/>
</dbReference>
<feature type="domain" description="Helicase C-terminal" evidence="13">
    <location>
        <begin position="221"/>
        <end position="386"/>
    </location>
</feature>
<evidence type="ECO:0000256" key="7">
    <source>
        <dbReference type="ARBA" id="ARBA00038437"/>
    </source>
</evidence>
<dbReference type="Pfam" id="PF00270">
    <property type="entry name" value="DEAD"/>
    <property type="match status" value="1"/>
</dbReference>
<evidence type="ECO:0000313" key="16">
    <source>
        <dbReference type="Proteomes" id="UP000478417"/>
    </source>
</evidence>
<dbReference type="CDD" id="cd00268">
    <property type="entry name" value="DEADc"/>
    <property type="match status" value="1"/>
</dbReference>
<comment type="similarity">
    <text evidence="7">Belongs to the DEAD box helicase family.</text>
</comment>
<dbReference type="SMART" id="SM00490">
    <property type="entry name" value="HELICc"/>
    <property type="match status" value="1"/>
</dbReference>
<dbReference type="GO" id="GO:0005829">
    <property type="term" value="C:cytosol"/>
    <property type="evidence" value="ECO:0007669"/>
    <property type="project" value="TreeGrafter"/>
</dbReference>
<feature type="compositionally biased region" description="Basic and acidic residues" evidence="11">
    <location>
        <begin position="382"/>
        <end position="392"/>
    </location>
</feature>
<dbReference type="GO" id="GO:0016787">
    <property type="term" value="F:hydrolase activity"/>
    <property type="evidence" value="ECO:0007669"/>
    <property type="project" value="UniProtKB-KW"/>
</dbReference>
<dbReference type="InterPro" id="IPR014001">
    <property type="entry name" value="Helicase_ATP-bd"/>
</dbReference>
<dbReference type="InterPro" id="IPR001650">
    <property type="entry name" value="Helicase_C-like"/>
</dbReference>
<evidence type="ECO:0000313" key="15">
    <source>
        <dbReference type="EMBL" id="NDV61739.1"/>
    </source>
</evidence>
<dbReference type="PROSITE" id="PS51195">
    <property type="entry name" value="Q_MOTIF"/>
    <property type="match status" value="1"/>
</dbReference>
<accession>A0A6B2M0A3</accession>
<keyword evidence="5 15" id="KW-0347">Helicase</keyword>
<comment type="caution">
    <text evidence="15">The sequence shown here is derived from an EMBL/GenBank/DDBJ whole genome shotgun (WGS) entry which is preliminary data.</text>
</comment>
<evidence type="ECO:0000256" key="3">
    <source>
        <dbReference type="ARBA" id="ARBA00022741"/>
    </source>
</evidence>
<dbReference type="SMART" id="SM00487">
    <property type="entry name" value="DEXDc"/>
    <property type="match status" value="1"/>
</dbReference>
<dbReference type="GO" id="GO:0042255">
    <property type="term" value="P:ribosome assembly"/>
    <property type="evidence" value="ECO:0007669"/>
    <property type="project" value="UniProtKB-ARBA"/>
</dbReference>
<keyword evidence="4" id="KW-0378">Hydrolase</keyword>
<dbReference type="EMBL" id="JAAGNX010000001">
    <property type="protein sequence ID" value="NDV61739.1"/>
    <property type="molecule type" value="Genomic_DNA"/>
</dbReference>
<dbReference type="Pfam" id="PF00271">
    <property type="entry name" value="Helicase_C"/>
    <property type="match status" value="1"/>
</dbReference>
<dbReference type="EC" id="3.6.4.13" evidence="1"/>
<dbReference type="GO" id="GO:0003676">
    <property type="term" value="F:nucleic acid binding"/>
    <property type="evidence" value="ECO:0007669"/>
    <property type="project" value="InterPro"/>
</dbReference>